<evidence type="ECO:0000313" key="3">
    <source>
        <dbReference type="EMBL" id="KAJ8059538.1"/>
    </source>
</evidence>
<keyword evidence="2" id="KW-0812">Transmembrane</keyword>
<keyword evidence="2" id="KW-0472">Membrane</keyword>
<keyword evidence="4" id="KW-1185">Reference proteome</keyword>
<dbReference type="AlphaFoldDB" id="A0A9X0DG68"/>
<dbReference type="OrthoDB" id="272245at2759"/>
<keyword evidence="2" id="KW-1133">Transmembrane helix</keyword>
<comment type="caution">
    <text evidence="3">The sequence shown here is derived from an EMBL/GenBank/DDBJ whole genome shotgun (WGS) entry which is preliminary data.</text>
</comment>
<evidence type="ECO:0000256" key="2">
    <source>
        <dbReference type="SAM" id="Phobius"/>
    </source>
</evidence>
<proteinExistence type="predicted"/>
<evidence type="ECO:0000256" key="1">
    <source>
        <dbReference type="SAM" id="MobiDB-lite"/>
    </source>
</evidence>
<organism evidence="3 4">
    <name type="scientific">Sclerotinia nivalis</name>
    <dbReference type="NCBI Taxonomy" id="352851"/>
    <lineage>
        <taxon>Eukaryota</taxon>
        <taxon>Fungi</taxon>
        <taxon>Dikarya</taxon>
        <taxon>Ascomycota</taxon>
        <taxon>Pezizomycotina</taxon>
        <taxon>Leotiomycetes</taxon>
        <taxon>Helotiales</taxon>
        <taxon>Sclerotiniaceae</taxon>
        <taxon>Sclerotinia</taxon>
    </lineage>
</organism>
<accession>A0A9X0DG68</accession>
<evidence type="ECO:0000313" key="4">
    <source>
        <dbReference type="Proteomes" id="UP001152300"/>
    </source>
</evidence>
<sequence length="282" mass="31897">MCESIYFYQAQSKKLYCRLLFAMPPTTSIPRFLLPRRSPLWSLSPKTTIRNASSKPKNNASKQSARPLVLEKPTKFNPPSHPARIRKDPPRYPGPQLGAEEIARQSVKKYPNMMPPEGTFMHWFLNSKSIHIWIALGTLSTLAGGVWITNFKRDSPFGDMLPEWQQLFLHPIAFTRTCYEVLQLHTAHVTAETMERRKHKVEDVAKRAAYRKAHGLDKDQGFGGWTAKTDKEVMGPGIKLGDEKEAEIAGTADGGVEGTGEGEEKKVVYEKQFSGKKWLGIW</sequence>
<feature type="region of interest" description="Disordered" evidence="1">
    <location>
        <begin position="46"/>
        <end position="97"/>
    </location>
</feature>
<dbReference type="Proteomes" id="UP001152300">
    <property type="component" value="Unassembled WGS sequence"/>
</dbReference>
<protein>
    <submittedName>
        <fullName evidence="3">Uncharacterized protein</fullName>
    </submittedName>
</protein>
<feature type="transmembrane region" description="Helical" evidence="2">
    <location>
        <begin position="130"/>
        <end position="151"/>
    </location>
</feature>
<feature type="compositionally biased region" description="Polar residues" evidence="1">
    <location>
        <begin position="46"/>
        <end position="64"/>
    </location>
</feature>
<reference evidence="3" key="1">
    <citation type="submission" date="2022-11" db="EMBL/GenBank/DDBJ databases">
        <title>Genome Resource of Sclerotinia nivalis Strain SnTB1, a Plant Pathogen Isolated from American Ginseng.</title>
        <authorList>
            <person name="Fan S."/>
        </authorList>
    </citation>
    <scope>NUCLEOTIDE SEQUENCE</scope>
    <source>
        <strain evidence="3">SnTB1</strain>
    </source>
</reference>
<dbReference type="EMBL" id="JAPEIS010000014">
    <property type="protein sequence ID" value="KAJ8059538.1"/>
    <property type="molecule type" value="Genomic_DNA"/>
</dbReference>
<name>A0A9X0DG68_9HELO</name>
<gene>
    <name evidence="3" type="ORF">OCU04_011194</name>
</gene>